<dbReference type="Pfam" id="PF05346">
    <property type="entry name" value="DUF747"/>
    <property type="match status" value="1"/>
</dbReference>
<feature type="transmembrane region" description="Helical" evidence="7">
    <location>
        <begin position="707"/>
        <end position="728"/>
    </location>
</feature>
<keyword evidence="5 7" id="KW-0472">Membrane</keyword>
<evidence type="ECO:0000313" key="8">
    <source>
        <dbReference type="EMBL" id="KAF9542476.1"/>
    </source>
</evidence>
<feature type="compositionally biased region" description="Polar residues" evidence="6">
    <location>
        <begin position="128"/>
        <end position="140"/>
    </location>
</feature>
<dbReference type="EMBL" id="JAAAXW010000137">
    <property type="protein sequence ID" value="KAF9542476.1"/>
    <property type="molecule type" value="Genomic_DNA"/>
</dbReference>
<feature type="region of interest" description="Disordered" evidence="6">
    <location>
        <begin position="190"/>
        <end position="220"/>
    </location>
</feature>
<dbReference type="Proteomes" id="UP000723463">
    <property type="component" value="Unassembled WGS sequence"/>
</dbReference>
<evidence type="ECO:0000256" key="3">
    <source>
        <dbReference type="ARBA" id="ARBA00022692"/>
    </source>
</evidence>
<feature type="compositionally biased region" description="Polar residues" evidence="6">
    <location>
        <begin position="38"/>
        <end position="47"/>
    </location>
</feature>
<keyword evidence="4 7" id="KW-1133">Transmembrane helix</keyword>
<feature type="compositionally biased region" description="Low complexity" evidence="6">
    <location>
        <begin position="63"/>
        <end position="78"/>
    </location>
</feature>
<gene>
    <name evidence="8" type="ORF">EC957_001918</name>
</gene>
<reference evidence="8" key="1">
    <citation type="journal article" date="2020" name="Fungal Divers.">
        <title>Resolving the Mortierellaceae phylogeny through synthesis of multi-gene phylogenetics and phylogenomics.</title>
        <authorList>
            <person name="Vandepol N."/>
            <person name="Liber J."/>
            <person name="Desiro A."/>
            <person name="Na H."/>
            <person name="Kennedy M."/>
            <person name="Barry K."/>
            <person name="Grigoriev I.V."/>
            <person name="Miller A.N."/>
            <person name="O'Donnell K."/>
            <person name="Stajich J.E."/>
            <person name="Bonito G."/>
        </authorList>
    </citation>
    <scope>NUCLEOTIDE SEQUENCE</scope>
    <source>
        <strain evidence="8">NRRL 2591</strain>
    </source>
</reference>
<organism evidence="8 9">
    <name type="scientific">Mortierella hygrophila</name>
    <dbReference type="NCBI Taxonomy" id="979708"/>
    <lineage>
        <taxon>Eukaryota</taxon>
        <taxon>Fungi</taxon>
        <taxon>Fungi incertae sedis</taxon>
        <taxon>Mucoromycota</taxon>
        <taxon>Mortierellomycotina</taxon>
        <taxon>Mortierellomycetes</taxon>
        <taxon>Mortierellales</taxon>
        <taxon>Mortierellaceae</taxon>
        <taxon>Mortierella</taxon>
    </lineage>
</organism>
<feature type="transmembrane region" description="Helical" evidence="7">
    <location>
        <begin position="322"/>
        <end position="345"/>
    </location>
</feature>
<evidence type="ECO:0000256" key="4">
    <source>
        <dbReference type="ARBA" id="ARBA00022989"/>
    </source>
</evidence>
<protein>
    <submittedName>
        <fullName evidence="8">Uncharacterized protein</fullName>
    </submittedName>
</protein>
<evidence type="ECO:0000256" key="2">
    <source>
        <dbReference type="ARBA" id="ARBA00008803"/>
    </source>
</evidence>
<feature type="transmembrane region" description="Helical" evidence="7">
    <location>
        <begin position="682"/>
        <end position="700"/>
    </location>
</feature>
<feature type="compositionally biased region" description="Basic residues" evidence="6">
    <location>
        <begin position="20"/>
        <end position="30"/>
    </location>
</feature>
<feature type="transmembrane region" description="Helical" evidence="7">
    <location>
        <begin position="762"/>
        <end position="791"/>
    </location>
</feature>
<sequence length="872" mass="95837">MSTPNPASPSRQPQNGPPPTRKHNKKKSRSSWKAGFKSTPSSPSQSHLDGRSTAPAAPLTELSNGTKNNTNINTNANSGTAITNNYTTLEHTPLTTSALSNDINSSQNRTNRNPQLITDNPEGKENRSPPQTQLPTNLKVDTSIKENHTSSNITTTTTTITTATAGKGPSTPRKNEFLQNLDIQLIKLQREEERGQGSPSSSKDTKQTNGTPSVTKSGSSTKVFDHELSQLLKTPTPSVAPVGGEGSQALLDDLKLRTLIGSISPPDHPTVSLWDYLKEELTAADFESTQELKRERVANFLSVPIAFEKMLVFGYFVCLDSFLYTFTILPARFMLALVALFRYVFSRTWFSKSKERTRLKSSQKCDLIKVALVVIACTILQSVDASRTYHFIRGQNAMKLYAIFNCLEIFDRLCCSFGQDILDSLFSKSTLGSHPPMSSLTASRHARPITFVLLAILYILAHTMVLFFQMVTLNVAVNSYSNALLTLLISNQFVEIKGSVFKKFEKENLFQLSCSDIVERFQLSVFVTIITIRNLVELSAAPPSPFSVYPQSFVPLFSSMTAVARLLTPCFLVLGCETLVDWLKHAFITKFNQIRPSVYGRFVDILSRDLVVGSPARLAGRNNQQQMYVDQSPMVSRRIGLAALPLACLVICVTIQTLQMVMSTSPSDLGRAGSSPTMAETFAASATVLTFGQISFEWIMPPIDFSSGAAIASAGIVEALVSFFKVAWQFLGQCLVVVGQVALRWAHQIGFSQELGRKLMEYAVISLACLATFACLVALKMLIGINLLGFAHHRYMTMESRERVERQADRAMRESNAALEEKAVSAAVSGMLDGRTAGGQANSDAFGVNGEKRVNHGLDTIDRYTLYKSRIP</sequence>
<dbReference type="InterPro" id="IPR008010">
    <property type="entry name" value="Tatp1"/>
</dbReference>
<comment type="subcellular location">
    <subcellularLocation>
        <location evidence="1">Membrane</location>
        <topology evidence="1">Multi-pass membrane protein</topology>
    </subcellularLocation>
</comment>
<feature type="region of interest" description="Disordered" evidence="6">
    <location>
        <begin position="98"/>
        <end position="176"/>
    </location>
</feature>
<feature type="transmembrane region" description="Helical" evidence="7">
    <location>
        <begin position="449"/>
        <end position="468"/>
    </location>
</feature>
<comment type="similarity">
    <text evidence="2">Belongs to the TAPT1 family.</text>
</comment>
<dbReference type="GO" id="GO:0005789">
    <property type="term" value="C:endoplasmic reticulum membrane"/>
    <property type="evidence" value="ECO:0007669"/>
    <property type="project" value="TreeGrafter"/>
</dbReference>
<feature type="compositionally biased region" description="Polar residues" evidence="6">
    <location>
        <begin position="197"/>
        <end position="220"/>
    </location>
</feature>
<dbReference type="PANTHER" id="PTHR13317:SF4">
    <property type="entry name" value="TRANSMEMBRANE ANTERIOR POSTERIOR TRANSFORMATION PROTEIN 1 HOMOLOG"/>
    <property type="match status" value="1"/>
</dbReference>
<keyword evidence="3 7" id="KW-0812">Transmembrane</keyword>
<keyword evidence="9" id="KW-1185">Reference proteome</keyword>
<feature type="transmembrane region" description="Helical" evidence="7">
    <location>
        <begin position="641"/>
        <end position="662"/>
    </location>
</feature>
<feature type="compositionally biased region" description="Low complexity" evidence="6">
    <location>
        <begin position="153"/>
        <end position="165"/>
    </location>
</feature>
<evidence type="ECO:0000256" key="5">
    <source>
        <dbReference type="ARBA" id="ARBA00023136"/>
    </source>
</evidence>
<feature type="compositionally biased region" description="Polar residues" evidence="6">
    <location>
        <begin position="1"/>
        <end position="14"/>
    </location>
</feature>
<dbReference type="PANTHER" id="PTHR13317">
    <property type="entry name" value="TRANSMEMBRANE ANTERIOR POSTERIOR TRANSFORMATION PROTEIN 1 HOMOLOG"/>
    <property type="match status" value="1"/>
</dbReference>
<dbReference type="AlphaFoldDB" id="A0A9P6K202"/>
<evidence type="ECO:0000256" key="7">
    <source>
        <dbReference type="SAM" id="Phobius"/>
    </source>
</evidence>
<accession>A0A9P6K202</accession>
<evidence type="ECO:0000256" key="6">
    <source>
        <dbReference type="SAM" id="MobiDB-lite"/>
    </source>
</evidence>
<evidence type="ECO:0000313" key="9">
    <source>
        <dbReference type="Proteomes" id="UP000723463"/>
    </source>
</evidence>
<comment type="caution">
    <text evidence="8">The sequence shown here is derived from an EMBL/GenBank/DDBJ whole genome shotgun (WGS) entry which is preliminary data.</text>
</comment>
<feature type="compositionally biased region" description="Polar residues" evidence="6">
    <location>
        <begin position="98"/>
        <end position="118"/>
    </location>
</feature>
<evidence type="ECO:0000256" key="1">
    <source>
        <dbReference type="ARBA" id="ARBA00004141"/>
    </source>
</evidence>
<proteinExistence type="inferred from homology"/>
<name>A0A9P6K202_9FUNG</name>
<feature type="region of interest" description="Disordered" evidence="6">
    <location>
        <begin position="1"/>
        <end position="78"/>
    </location>
</feature>